<dbReference type="InterPro" id="IPR044587">
    <property type="entry name" value="HSP21-like"/>
</dbReference>
<dbReference type="SUPFAM" id="SSF49764">
    <property type="entry name" value="HSP20-like chaperones"/>
    <property type="match status" value="1"/>
</dbReference>
<dbReference type="InterPro" id="IPR008978">
    <property type="entry name" value="HSP20-like_chaperone"/>
</dbReference>
<evidence type="ECO:0000313" key="5">
    <source>
        <dbReference type="EMBL" id="MBD2182125.1"/>
    </source>
</evidence>
<accession>A0A926VDZ4</accession>
<dbReference type="PANTHER" id="PTHR46733">
    <property type="entry name" value="26.5 KDA HEAT SHOCK PROTEIN, MITOCHONDRIAL"/>
    <property type="match status" value="1"/>
</dbReference>
<evidence type="ECO:0000259" key="4">
    <source>
        <dbReference type="PROSITE" id="PS01031"/>
    </source>
</evidence>
<comment type="caution">
    <text evidence="5">The sequence shown here is derived from an EMBL/GenBank/DDBJ whole genome shotgun (WGS) entry which is preliminary data.</text>
</comment>
<dbReference type="PROSITE" id="PS01031">
    <property type="entry name" value="SHSP"/>
    <property type="match status" value="1"/>
</dbReference>
<evidence type="ECO:0000256" key="3">
    <source>
        <dbReference type="RuleBase" id="RU003616"/>
    </source>
</evidence>
<evidence type="ECO:0000313" key="6">
    <source>
        <dbReference type="Proteomes" id="UP000641646"/>
    </source>
</evidence>
<evidence type="ECO:0000256" key="1">
    <source>
        <dbReference type="ARBA" id="ARBA00023016"/>
    </source>
</evidence>
<comment type="similarity">
    <text evidence="2 3">Belongs to the small heat shock protein (HSP20) family.</text>
</comment>
<evidence type="ECO:0000256" key="2">
    <source>
        <dbReference type="PROSITE-ProRule" id="PRU00285"/>
    </source>
</evidence>
<dbReference type="EMBL" id="JACJPW010000031">
    <property type="protein sequence ID" value="MBD2182125.1"/>
    <property type="molecule type" value="Genomic_DNA"/>
</dbReference>
<dbReference type="PANTHER" id="PTHR46733:SF4">
    <property type="entry name" value="HEAT SHOCK PROTEIN 21, CHLOROPLASTIC"/>
    <property type="match status" value="1"/>
</dbReference>
<sequence length="146" mass="17076">MRIVRLQPFQEMETLRRQMDRMFDELAQYNGETSQGWVPAIELHDEENHLTLRAEIPGVEGKDLDIHVTREAVSLAGERRYEKQAEHKGFYHSEFRYGKFQRTVQLPVLIQNDKVQAEFKNGILTLTLPKAEELQRKVVKVNVVNS</sequence>
<proteinExistence type="inferred from homology"/>
<name>A0A926VDZ4_9CYAN</name>
<dbReference type="CDD" id="cd06464">
    <property type="entry name" value="ACD_sHsps-like"/>
    <property type="match status" value="1"/>
</dbReference>
<dbReference type="Proteomes" id="UP000641646">
    <property type="component" value="Unassembled WGS sequence"/>
</dbReference>
<reference evidence="5" key="2">
    <citation type="submission" date="2020-08" db="EMBL/GenBank/DDBJ databases">
        <authorList>
            <person name="Chen M."/>
            <person name="Teng W."/>
            <person name="Zhao L."/>
            <person name="Hu C."/>
            <person name="Zhou Y."/>
            <person name="Han B."/>
            <person name="Song L."/>
            <person name="Shu W."/>
        </authorList>
    </citation>
    <scope>NUCLEOTIDE SEQUENCE</scope>
    <source>
        <strain evidence="5">FACHB-1375</strain>
    </source>
</reference>
<dbReference type="GO" id="GO:0009408">
    <property type="term" value="P:response to heat"/>
    <property type="evidence" value="ECO:0007669"/>
    <property type="project" value="InterPro"/>
</dbReference>
<organism evidence="5 6">
    <name type="scientific">Aerosakkonema funiforme FACHB-1375</name>
    <dbReference type="NCBI Taxonomy" id="2949571"/>
    <lineage>
        <taxon>Bacteria</taxon>
        <taxon>Bacillati</taxon>
        <taxon>Cyanobacteriota</taxon>
        <taxon>Cyanophyceae</taxon>
        <taxon>Oscillatoriophycideae</taxon>
        <taxon>Aerosakkonematales</taxon>
        <taxon>Aerosakkonemataceae</taxon>
        <taxon>Aerosakkonema</taxon>
    </lineage>
</organism>
<feature type="domain" description="SHSP" evidence="4">
    <location>
        <begin position="32"/>
        <end position="146"/>
    </location>
</feature>
<dbReference type="Pfam" id="PF00011">
    <property type="entry name" value="HSP20"/>
    <property type="match status" value="1"/>
</dbReference>
<dbReference type="InterPro" id="IPR002068">
    <property type="entry name" value="A-crystallin/Hsp20_dom"/>
</dbReference>
<dbReference type="AlphaFoldDB" id="A0A926VDZ4"/>
<dbReference type="Gene3D" id="2.60.40.790">
    <property type="match status" value="1"/>
</dbReference>
<dbReference type="RefSeq" id="WP_190464932.1">
    <property type="nucleotide sequence ID" value="NZ_JACJPW010000031.1"/>
</dbReference>
<keyword evidence="6" id="KW-1185">Reference proteome</keyword>
<protein>
    <submittedName>
        <fullName evidence="5">Hsp20/alpha crystallin family protein</fullName>
    </submittedName>
</protein>
<gene>
    <name evidence="5" type="ORF">H6G03_13590</name>
</gene>
<reference evidence="5" key="1">
    <citation type="journal article" date="2015" name="ISME J.">
        <title>Draft Genome Sequence of Streptomyces incarnatus NRRL8089, which Produces the Nucleoside Antibiotic Sinefungin.</title>
        <authorList>
            <person name="Oshima K."/>
            <person name="Hattori M."/>
            <person name="Shimizu H."/>
            <person name="Fukuda K."/>
            <person name="Nemoto M."/>
            <person name="Inagaki K."/>
            <person name="Tamura T."/>
        </authorList>
    </citation>
    <scope>NUCLEOTIDE SEQUENCE</scope>
    <source>
        <strain evidence="5">FACHB-1375</strain>
    </source>
</reference>
<keyword evidence="1" id="KW-0346">Stress response</keyword>